<feature type="chain" id="PRO_5037595727" description="Lipoprotein" evidence="2">
    <location>
        <begin position="22"/>
        <end position="132"/>
    </location>
</feature>
<feature type="region of interest" description="Disordered" evidence="1">
    <location>
        <begin position="24"/>
        <end position="46"/>
    </location>
</feature>
<feature type="signal peptide" evidence="2">
    <location>
        <begin position="1"/>
        <end position="21"/>
    </location>
</feature>
<dbReference type="EMBL" id="JADEXP010000156">
    <property type="protein sequence ID" value="MBE9068292.1"/>
    <property type="molecule type" value="Genomic_DNA"/>
</dbReference>
<proteinExistence type="predicted"/>
<evidence type="ECO:0000256" key="1">
    <source>
        <dbReference type="SAM" id="MobiDB-lite"/>
    </source>
</evidence>
<dbReference type="Proteomes" id="UP000615026">
    <property type="component" value="Unassembled WGS sequence"/>
</dbReference>
<reference evidence="3" key="1">
    <citation type="submission" date="2020-10" db="EMBL/GenBank/DDBJ databases">
        <authorList>
            <person name="Castelo-Branco R."/>
            <person name="Eusebio N."/>
            <person name="Adriana R."/>
            <person name="Vieira A."/>
            <person name="Brugerolle De Fraissinette N."/>
            <person name="Rezende De Castro R."/>
            <person name="Schneider M.P."/>
            <person name="Vasconcelos V."/>
            <person name="Leao P.N."/>
        </authorList>
    </citation>
    <scope>NUCLEOTIDE SEQUENCE</scope>
    <source>
        <strain evidence="3">LEGE 11479</strain>
    </source>
</reference>
<organism evidence="3 4">
    <name type="scientific">Leptolyngbya cf. ectocarpi LEGE 11479</name>
    <dbReference type="NCBI Taxonomy" id="1828722"/>
    <lineage>
        <taxon>Bacteria</taxon>
        <taxon>Bacillati</taxon>
        <taxon>Cyanobacteriota</taxon>
        <taxon>Cyanophyceae</taxon>
        <taxon>Leptolyngbyales</taxon>
        <taxon>Leptolyngbyaceae</taxon>
        <taxon>Leptolyngbya group</taxon>
        <taxon>Leptolyngbya</taxon>
    </lineage>
</organism>
<dbReference type="AlphaFoldDB" id="A0A928ZVL5"/>
<evidence type="ECO:0000313" key="4">
    <source>
        <dbReference type="Proteomes" id="UP000615026"/>
    </source>
</evidence>
<evidence type="ECO:0000256" key="2">
    <source>
        <dbReference type="SAM" id="SignalP"/>
    </source>
</evidence>
<feature type="compositionally biased region" description="Pro residues" evidence="1">
    <location>
        <begin position="26"/>
        <end position="36"/>
    </location>
</feature>
<keyword evidence="4" id="KW-1185">Reference proteome</keyword>
<dbReference type="RefSeq" id="WP_193994240.1">
    <property type="nucleotide sequence ID" value="NZ_JADEXP010000156.1"/>
</dbReference>
<feature type="compositionally biased region" description="Low complexity" evidence="1">
    <location>
        <begin position="37"/>
        <end position="46"/>
    </location>
</feature>
<accession>A0A928ZVL5</accession>
<gene>
    <name evidence="3" type="ORF">IQ260_16695</name>
</gene>
<name>A0A928ZVL5_LEPEC</name>
<evidence type="ECO:0008006" key="5">
    <source>
        <dbReference type="Google" id="ProtNLM"/>
    </source>
</evidence>
<comment type="caution">
    <text evidence="3">The sequence shown here is derived from an EMBL/GenBank/DDBJ whole genome shotgun (WGS) entry which is preliminary data.</text>
</comment>
<protein>
    <recommendedName>
        <fullName evidence="5">Lipoprotein</fullName>
    </recommendedName>
</protein>
<keyword evidence="2" id="KW-0732">Signal</keyword>
<sequence>MQQIVLILALALLLITSCVRAEQPVVPSPTSSPEPSSPEEIVNMSEESLSSELQQTILKAIGTEKSVAPENLSIVKSEAADWPDACLGLSGPGEFCAQMMTPGWAVSVTDGDQTWQYRTDLDGTQVKQEPAK</sequence>
<evidence type="ECO:0000313" key="3">
    <source>
        <dbReference type="EMBL" id="MBE9068292.1"/>
    </source>
</evidence>